<feature type="chain" id="PRO_5046791382" evidence="1">
    <location>
        <begin position="20"/>
        <end position="124"/>
    </location>
</feature>
<protein>
    <submittedName>
        <fullName evidence="2">Uncharacterized protein</fullName>
    </submittedName>
</protein>
<dbReference type="RefSeq" id="WP_386735088.1">
    <property type="nucleotide sequence ID" value="NZ_JBHRXI010000010.1"/>
</dbReference>
<gene>
    <name evidence="2" type="ORF">ACFORG_09010</name>
</gene>
<reference evidence="3" key="1">
    <citation type="journal article" date="2019" name="Int. J. Syst. Evol. Microbiol.">
        <title>The Global Catalogue of Microorganisms (GCM) 10K type strain sequencing project: providing services to taxonomists for standard genome sequencing and annotation.</title>
        <authorList>
            <consortium name="The Broad Institute Genomics Platform"/>
            <consortium name="The Broad Institute Genome Sequencing Center for Infectious Disease"/>
            <person name="Wu L."/>
            <person name="Ma J."/>
        </authorList>
    </citation>
    <scope>NUCLEOTIDE SEQUENCE [LARGE SCALE GENOMIC DNA]</scope>
    <source>
        <strain evidence="3">KCTC 42911</strain>
    </source>
</reference>
<proteinExistence type="predicted"/>
<name>A0ABV7TGM7_9RHOB</name>
<evidence type="ECO:0000313" key="3">
    <source>
        <dbReference type="Proteomes" id="UP001595629"/>
    </source>
</evidence>
<accession>A0ABV7TGM7</accession>
<feature type="signal peptide" evidence="1">
    <location>
        <begin position="1"/>
        <end position="19"/>
    </location>
</feature>
<evidence type="ECO:0000313" key="2">
    <source>
        <dbReference type="EMBL" id="MFC3613894.1"/>
    </source>
</evidence>
<dbReference type="Proteomes" id="UP001595629">
    <property type="component" value="Unassembled WGS sequence"/>
</dbReference>
<keyword evidence="3" id="KW-1185">Reference proteome</keyword>
<dbReference type="EMBL" id="JBHRXI010000010">
    <property type="protein sequence ID" value="MFC3613894.1"/>
    <property type="molecule type" value="Genomic_DNA"/>
</dbReference>
<sequence>MYGLKIIIASTLVATSASADPMKLRQIGGSVPSARFAISAPGQPLFSPSMERQTRERQTLAMPDVIGDGIKVGMMKLRRNGDLCISFRRHFRRCDMMVGDSELLVYVREHNLKTPVRIQLGIRP</sequence>
<keyword evidence="1" id="KW-0732">Signal</keyword>
<organism evidence="2 3">
    <name type="scientific">Lutimaribacter marinistellae</name>
    <dbReference type="NCBI Taxonomy" id="1820329"/>
    <lineage>
        <taxon>Bacteria</taxon>
        <taxon>Pseudomonadati</taxon>
        <taxon>Pseudomonadota</taxon>
        <taxon>Alphaproteobacteria</taxon>
        <taxon>Rhodobacterales</taxon>
        <taxon>Roseobacteraceae</taxon>
        <taxon>Lutimaribacter</taxon>
    </lineage>
</organism>
<evidence type="ECO:0000256" key="1">
    <source>
        <dbReference type="SAM" id="SignalP"/>
    </source>
</evidence>
<comment type="caution">
    <text evidence="2">The sequence shown here is derived from an EMBL/GenBank/DDBJ whole genome shotgun (WGS) entry which is preliminary data.</text>
</comment>